<dbReference type="EMBL" id="CP020121">
    <property type="protein sequence ID" value="AQZ97924.1"/>
    <property type="molecule type" value="Genomic_DNA"/>
</dbReference>
<dbReference type="GO" id="GO:0000270">
    <property type="term" value="P:peptidoglycan metabolic process"/>
    <property type="evidence" value="ECO:0007669"/>
    <property type="project" value="TreeGrafter"/>
</dbReference>
<comment type="similarity">
    <text evidence="1">Belongs to the peptidase S13 family.</text>
</comment>
<dbReference type="GO" id="GO:0006508">
    <property type="term" value="P:proteolysis"/>
    <property type="evidence" value="ECO:0007669"/>
    <property type="project" value="InterPro"/>
</dbReference>
<dbReference type="InterPro" id="IPR012338">
    <property type="entry name" value="Beta-lactam/transpept-like"/>
</dbReference>
<evidence type="ECO:0000313" key="4">
    <source>
        <dbReference type="Proteomes" id="UP000242792"/>
    </source>
</evidence>
<dbReference type="Proteomes" id="UP000242792">
    <property type="component" value="Chromosome"/>
</dbReference>
<dbReference type="PANTHER" id="PTHR30023:SF0">
    <property type="entry name" value="PENICILLIN-SENSITIVE CARBOXYPEPTIDASE A"/>
    <property type="match status" value="1"/>
</dbReference>
<reference evidence="3 4" key="1">
    <citation type="submission" date="2017-03" db="EMBL/GenBank/DDBJ databases">
        <title>Rapid Whole Genome Sequencing of Comamonas kerstersii Causing Continuous ambulatory Peritoneal Dialysis-Associated Peritonitis.</title>
        <authorList>
            <person name="Zheng B."/>
        </authorList>
    </citation>
    <scope>NUCLEOTIDE SEQUENCE [LARGE SCALE GENOMIC DNA]</scope>
    <source>
        <strain evidence="3 4">8943</strain>
    </source>
</reference>
<dbReference type="KEGG" id="cke:B5M06_06255"/>
<dbReference type="AlphaFoldDB" id="A0A1V0BDN6"/>
<organism evidence="3 4">
    <name type="scientific">Comamonas kerstersii</name>
    <dbReference type="NCBI Taxonomy" id="225992"/>
    <lineage>
        <taxon>Bacteria</taxon>
        <taxon>Pseudomonadati</taxon>
        <taxon>Pseudomonadota</taxon>
        <taxon>Betaproteobacteria</taxon>
        <taxon>Burkholderiales</taxon>
        <taxon>Comamonadaceae</taxon>
        <taxon>Comamonas</taxon>
    </lineage>
</organism>
<keyword evidence="3" id="KW-0645">Protease</keyword>
<dbReference type="SUPFAM" id="SSF56601">
    <property type="entry name" value="beta-lactamase/transpeptidase-like"/>
    <property type="match status" value="1"/>
</dbReference>
<sequence>MALSCAWALAKPRRPPLHFVPMCKSLLWRSVRQSMAVVALCAAASAAAQSLPASVAAALGRAQIPASAMSIYVAPVEAAQPPRLTWQPQASMNPASVMKLVTTYAALEQLGPTYVWRTPLYLDGVIDNGAFRGTVYIQGSGDPKLVSERLWLMLGRLQGMGVKVIVGDIVLDRSAFDVQGHDPAAFDGEPFRPYNAGSDALLVNYKTQVLGFIPDPAAGVARIHYELPLAGIQAPATVPLAPRGTACGDWRTQLQADWSDPQRLQLRGSYPASCGDKNWPVALPEPERFALKAVEGMWRSMGGQITGSVREGVVPEGLKPVWVNQSPALAEVVRDINKYSNNVMTQQVLLTLGKERLGIGSFDAGRTALAQWWQLRWPAQDMPVVENGAGLSRQGRISAQALGHMLQAAWGSSVMPEFVASMPISGMDGTLRRSKASANAHLKTGSLRDANTLAGYVHGNSGQRYVLVAMINHPNAGGARPVMDALVDWVAQD</sequence>
<dbReference type="PRINTS" id="PR00922">
    <property type="entry name" value="DADACBPTASE3"/>
</dbReference>
<evidence type="ECO:0000313" key="3">
    <source>
        <dbReference type="EMBL" id="AQZ97924.1"/>
    </source>
</evidence>
<dbReference type="Pfam" id="PF02113">
    <property type="entry name" value="Peptidase_S13"/>
    <property type="match status" value="1"/>
</dbReference>
<dbReference type="PANTHER" id="PTHR30023">
    <property type="entry name" value="D-ALANYL-D-ALANINE CARBOXYPEPTIDASE"/>
    <property type="match status" value="1"/>
</dbReference>
<protein>
    <submittedName>
        <fullName evidence="3">D-alanyl-D-alanine carboxypeptidase/D-alanyl-D-alanine-endopeptidase</fullName>
    </submittedName>
</protein>
<dbReference type="GO" id="GO:0004185">
    <property type="term" value="F:serine-type carboxypeptidase activity"/>
    <property type="evidence" value="ECO:0007669"/>
    <property type="project" value="InterPro"/>
</dbReference>
<proteinExistence type="inferred from homology"/>
<dbReference type="InterPro" id="IPR000667">
    <property type="entry name" value="Peptidase_S13"/>
</dbReference>
<evidence type="ECO:0000256" key="2">
    <source>
        <dbReference type="ARBA" id="ARBA00022801"/>
    </source>
</evidence>
<keyword evidence="3" id="KW-0121">Carboxypeptidase</keyword>
<accession>A0A1V0BDN6</accession>
<keyword evidence="2" id="KW-0378">Hydrolase</keyword>
<name>A0A1V0BDN6_9BURK</name>
<dbReference type="NCBIfam" id="TIGR00666">
    <property type="entry name" value="PBP4"/>
    <property type="match status" value="1"/>
</dbReference>
<dbReference type="Gene3D" id="3.40.710.10">
    <property type="entry name" value="DD-peptidase/beta-lactamase superfamily"/>
    <property type="match status" value="1"/>
</dbReference>
<evidence type="ECO:0000256" key="1">
    <source>
        <dbReference type="ARBA" id="ARBA00006096"/>
    </source>
</evidence>
<dbReference type="Gene3D" id="3.50.80.20">
    <property type="entry name" value="D-Ala-D-Ala carboxypeptidase C, peptidase S13"/>
    <property type="match status" value="1"/>
</dbReference>
<gene>
    <name evidence="3" type="ORF">B5M06_06255</name>
</gene>